<proteinExistence type="predicted"/>
<keyword evidence="3" id="KW-1185">Reference proteome</keyword>
<dbReference type="EMBL" id="LMWY01000058">
    <property type="protein sequence ID" value="KUN92552.1"/>
    <property type="molecule type" value="Genomic_DNA"/>
</dbReference>
<protein>
    <submittedName>
        <fullName evidence="2">Uncharacterized protein</fullName>
    </submittedName>
</protein>
<feature type="compositionally biased region" description="Low complexity" evidence="1">
    <location>
        <begin position="118"/>
        <end position="139"/>
    </location>
</feature>
<organism evidence="2 3">
    <name type="scientific">Streptomyces caeruleatus</name>
    <dbReference type="NCBI Taxonomy" id="661399"/>
    <lineage>
        <taxon>Bacteria</taxon>
        <taxon>Bacillati</taxon>
        <taxon>Actinomycetota</taxon>
        <taxon>Actinomycetes</taxon>
        <taxon>Kitasatosporales</taxon>
        <taxon>Streptomycetaceae</taxon>
        <taxon>Streptomyces</taxon>
    </lineage>
</organism>
<evidence type="ECO:0000256" key="1">
    <source>
        <dbReference type="SAM" id="MobiDB-lite"/>
    </source>
</evidence>
<sequence length="409" mass="40737">MARGVEPWSDEHGDVSGDGDGEVASFAGTSAGGPGLVHQGTGVTVPPNADVSAPTTSRDRDHDAVPVPAPFPVSLLQPGSVQPGRPVPPVAGGVGAGEVTPVRPGTLPTPPRVGVGGVAVPTGGPVTAGGAASVQGAASREAGMTPPYGMPGGASSGGDERSDASGLLLATEQGWADPEPAGLPTPGTPAGGATLSGTDGAASDGLAEDRVAVVPDAEASQDTSAWEASDLAMLWAPGGRRPADEEEQELQPGYVLSDDDGWSDEDGAVPEAGIGGEDERPQAEGEFAAAEEPGWNDEDGAAFAVGLGFPQRPASDSASAQPVTGPGLATWRPDRSQAADAEEPPLPATGYSGMLLSTADVPDDEEEDEEAEGTQDDGDETGNSRGIADLLRQGADSWGAVPDRTDRLG</sequence>
<feature type="compositionally biased region" description="Acidic residues" evidence="1">
    <location>
        <begin position="361"/>
        <end position="380"/>
    </location>
</feature>
<feature type="compositionally biased region" description="Low complexity" evidence="1">
    <location>
        <begin position="97"/>
        <end position="106"/>
    </location>
</feature>
<reference evidence="2 3" key="1">
    <citation type="submission" date="2015-10" db="EMBL/GenBank/DDBJ databases">
        <title>Draft genome sequence of Streptomyces caeruleatus NRRL B-24802, type strain for the species Streptomyces caeruleatus.</title>
        <authorList>
            <person name="Ruckert C."/>
            <person name="Winkler A."/>
            <person name="Kalinowski J."/>
            <person name="Kampfer P."/>
            <person name="Glaeser S."/>
        </authorList>
    </citation>
    <scope>NUCLEOTIDE SEQUENCE [LARGE SCALE GENOMIC DNA]</scope>
    <source>
        <strain evidence="2 3">NRRL B-24802</strain>
    </source>
</reference>
<feature type="compositionally biased region" description="Acidic residues" evidence="1">
    <location>
        <begin position="257"/>
        <end position="268"/>
    </location>
</feature>
<comment type="caution">
    <text evidence="2">The sequence shown here is derived from an EMBL/GenBank/DDBJ whole genome shotgun (WGS) entry which is preliminary data.</text>
</comment>
<feature type="region of interest" description="Disordered" evidence="1">
    <location>
        <begin position="1"/>
        <end position="204"/>
    </location>
</feature>
<dbReference type="Proteomes" id="UP000053429">
    <property type="component" value="Unassembled WGS sequence"/>
</dbReference>
<name>A0A101THS8_9ACTN</name>
<evidence type="ECO:0000313" key="2">
    <source>
        <dbReference type="EMBL" id="KUN92552.1"/>
    </source>
</evidence>
<accession>A0A101THS8</accession>
<feature type="region of interest" description="Disordered" evidence="1">
    <location>
        <begin position="237"/>
        <end position="409"/>
    </location>
</feature>
<evidence type="ECO:0000313" key="3">
    <source>
        <dbReference type="Proteomes" id="UP000053429"/>
    </source>
</evidence>
<gene>
    <name evidence="2" type="ORF">AQJ67_40490</name>
</gene>
<dbReference type="AlphaFoldDB" id="A0A101THS8"/>